<evidence type="ECO:0000313" key="1">
    <source>
        <dbReference type="EMBL" id="CAI9964213.1"/>
    </source>
</evidence>
<reference evidence="1" key="1">
    <citation type="submission" date="2023-06" db="EMBL/GenBank/DDBJ databases">
        <authorList>
            <person name="Kurt Z."/>
        </authorList>
    </citation>
    <scope>NUCLEOTIDE SEQUENCE</scope>
</reference>
<dbReference type="AlphaFoldDB" id="A0AA86VED5"/>
<evidence type="ECO:0000313" key="2">
    <source>
        <dbReference type="EMBL" id="CAL5996805.1"/>
    </source>
</evidence>
<reference evidence="2 3" key="2">
    <citation type="submission" date="2024-07" db="EMBL/GenBank/DDBJ databases">
        <authorList>
            <person name="Akdeniz Z."/>
        </authorList>
    </citation>
    <scope>NUCLEOTIDE SEQUENCE [LARGE SCALE GENOMIC DNA]</scope>
</reference>
<organism evidence="1">
    <name type="scientific">Hexamita inflata</name>
    <dbReference type="NCBI Taxonomy" id="28002"/>
    <lineage>
        <taxon>Eukaryota</taxon>
        <taxon>Metamonada</taxon>
        <taxon>Diplomonadida</taxon>
        <taxon>Hexamitidae</taxon>
        <taxon>Hexamitinae</taxon>
        <taxon>Hexamita</taxon>
    </lineage>
</organism>
<gene>
    <name evidence="2" type="ORF">HINF_LOCUS14943</name>
    <name evidence="1" type="ORF">HINF_LOCUS51858</name>
</gene>
<dbReference type="EMBL" id="CAXDID020000035">
    <property type="protein sequence ID" value="CAL5996805.1"/>
    <property type="molecule type" value="Genomic_DNA"/>
</dbReference>
<dbReference type="Proteomes" id="UP001642409">
    <property type="component" value="Unassembled WGS sequence"/>
</dbReference>
<accession>A0AA86VED5</accession>
<sequence>MLDNQTGKKKKIFEGCAQHLRLNANVLSIVTENLLTIYDVDTHTKINDIIFNSNSLTNNCQLNNVIIQATALPHIQGNQAGIILFDIKTKEECWVNVPFQTGQTGLLQLENRRLLIIGDTQIIFLHFGFGMFPDPNYQEIKESLSQTFISKPRYLQPNWWQQYIANYAMQLQTQSSQGSSQMLGSQICSQQNESYTYISKRTTQTISNNKCTNKINWHHEHTPLNAYMMRQSQLQLSQNIGLSPPLEGLGGSIQYFDEWSQQ</sequence>
<proteinExistence type="predicted"/>
<protein>
    <submittedName>
        <fullName evidence="2">Hypothetical_protein</fullName>
    </submittedName>
</protein>
<keyword evidence="3" id="KW-1185">Reference proteome</keyword>
<dbReference type="EMBL" id="CATOUU010000972">
    <property type="protein sequence ID" value="CAI9964213.1"/>
    <property type="molecule type" value="Genomic_DNA"/>
</dbReference>
<name>A0AA86VED5_9EUKA</name>
<evidence type="ECO:0000313" key="3">
    <source>
        <dbReference type="Proteomes" id="UP001642409"/>
    </source>
</evidence>
<comment type="caution">
    <text evidence="1">The sequence shown here is derived from an EMBL/GenBank/DDBJ whole genome shotgun (WGS) entry which is preliminary data.</text>
</comment>